<dbReference type="InterPro" id="IPR001254">
    <property type="entry name" value="Trypsin_dom"/>
</dbReference>
<dbReference type="AlphaFoldDB" id="A0A8S1CLM5"/>
<dbReference type="GO" id="GO:0004252">
    <property type="term" value="F:serine-type endopeptidase activity"/>
    <property type="evidence" value="ECO:0007669"/>
    <property type="project" value="InterPro"/>
</dbReference>
<dbReference type="InterPro" id="IPR043504">
    <property type="entry name" value="Peptidase_S1_PA_chymotrypsin"/>
</dbReference>
<proteinExistence type="predicted"/>
<keyword evidence="2" id="KW-0645">Protease</keyword>
<dbReference type="PANTHER" id="PTHR24260:SF136">
    <property type="entry name" value="GH08193P-RELATED"/>
    <property type="match status" value="1"/>
</dbReference>
<dbReference type="InterPro" id="IPR009003">
    <property type="entry name" value="Peptidase_S1_PA"/>
</dbReference>
<dbReference type="PROSITE" id="PS00134">
    <property type="entry name" value="TRYPSIN_HIS"/>
    <property type="match status" value="1"/>
</dbReference>
<keyword evidence="2" id="KW-0378">Hydrolase</keyword>
<keyword evidence="1" id="KW-1015">Disulfide bond</keyword>
<keyword evidence="2" id="KW-0720">Serine protease</keyword>
<dbReference type="InterPro" id="IPR018114">
    <property type="entry name" value="TRYPSIN_HIS"/>
</dbReference>
<reference evidence="5 6" key="1">
    <citation type="submission" date="2020-04" db="EMBL/GenBank/DDBJ databases">
        <authorList>
            <person name="Alioto T."/>
            <person name="Alioto T."/>
            <person name="Gomez Garrido J."/>
        </authorList>
    </citation>
    <scope>NUCLEOTIDE SEQUENCE [LARGE SCALE GENOMIC DNA]</scope>
</reference>
<feature type="signal peptide" evidence="3">
    <location>
        <begin position="1"/>
        <end position="31"/>
    </location>
</feature>
<evidence type="ECO:0000259" key="4">
    <source>
        <dbReference type="PROSITE" id="PS50240"/>
    </source>
</evidence>
<evidence type="ECO:0000313" key="6">
    <source>
        <dbReference type="Proteomes" id="UP000494165"/>
    </source>
</evidence>
<dbReference type="GO" id="GO:0006508">
    <property type="term" value="P:proteolysis"/>
    <property type="evidence" value="ECO:0007669"/>
    <property type="project" value="UniProtKB-KW"/>
</dbReference>
<dbReference type="PRINTS" id="PR00722">
    <property type="entry name" value="CHYMOTRYPSIN"/>
</dbReference>
<feature type="domain" description="Peptidase S1" evidence="4">
    <location>
        <begin position="56"/>
        <end position="293"/>
    </location>
</feature>
<dbReference type="PANTHER" id="PTHR24260">
    <property type="match status" value="1"/>
</dbReference>
<dbReference type="OrthoDB" id="5565075at2759"/>
<dbReference type="PROSITE" id="PS00135">
    <property type="entry name" value="TRYPSIN_SER"/>
    <property type="match status" value="1"/>
</dbReference>
<evidence type="ECO:0000256" key="1">
    <source>
        <dbReference type="ARBA" id="ARBA00023157"/>
    </source>
</evidence>
<sequence length="294" mass="32355">MMRAWKAVQLNHSNAIMKTILALTLVLVVAAQSADWHKIQSFRNAIGASHANSVNIVGGRVAPPGLLPFQVLIWYQRNGRSKICGGSLIKEDQVLTAAHCCYEASFFVVFHATINYEMEEPNRKNGMATRYTMHESYNNVTDAHDVCIIHLDEEVRGEGIATIRLPSRSQAKWTLTGKIATISGYGRTKNSNTRNTVLRYTDVIIMNSTICSRYYPSFNATILICAKNVANASGTCKGDSGGPLTITESDGVKTQVGISSYGPLPRDGGCESLRPDGYVRITYYLDWIKRVAGL</sequence>
<comment type="caution">
    <text evidence="5">The sequence shown here is derived from an EMBL/GenBank/DDBJ whole genome shotgun (WGS) entry which is preliminary data.</text>
</comment>
<organism evidence="5 6">
    <name type="scientific">Cloeon dipterum</name>
    <dbReference type="NCBI Taxonomy" id="197152"/>
    <lineage>
        <taxon>Eukaryota</taxon>
        <taxon>Metazoa</taxon>
        <taxon>Ecdysozoa</taxon>
        <taxon>Arthropoda</taxon>
        <taxon>Hexapoda</taxon>
        <taxon>Insecta</taxon>
        <taxon>Pterygota</taxon>
        <taxon>Palaeoptera</taxon>
        <taxon>Ephemeroptera</taxon>
        <taxon>Pisciforma</taxon>
        <taxon>Baetidae</taxon>
        <taxon>Cloeon</taxon>
    </lineage>
</organism>
<dbReference type="InterPro" id="IPR051333">
    <property type="entry name" value="CLIP_Serine_Protease"/>
</dbReference>
<dbReference type="Pfam" id="PF00089">
    <property type="entry name" value="Trypsin"/>
    <property type="match status" value="1"/>
</dbReference>
<evidence type="ECO:0000256" key="2">
    <source>
        <dbReference type="RuleBase" id="RU363034"/>
    </source>
</evidence>
<feature type="chain" id="PRO_5035807848" description="Peptidase S1 domain-containing protein" evidence="3">
    <location>
        <begin position="32"/>
        <end position="294"/>
    </location>
</feature>
<protein>
    <recommendedName>
        <fullName evidence="4">Peptidase S1 domain-containing protein</fullName>
    </recommendedName>
</protein>
<dbReference type="InterPro" id="IPR033116">
    <property type="entry name" value="TRYPSIN_SER"/>
</dbReference>
<dbReference type="SMART" id="SM00020">
    <property type="entry name" value="Tryp_SPc"/>
    <property type="match status" value="1"/>
</dbReference>
<gene>
    <name evidence="5" type="ORF">CLODIP_2_CD12845</name>
</gene>
<accession>A0A8S1CLM5</accession>
<dbReference type="PROSITE" id="PS50240">
    <property type="entry name" value="TRYPSIN_DOM"/>
    <property type="match status" value="1"/>
</dbReference>
<dbReference type="EMBL" id="CADEPI010000073">
    <property type="protein sequence ID" value="CAB3372503.1"/>
    <property type="molecule type" value="Genomic_DNA"/>
</dbReference>
<dbReference type="CDD" id="cd00190">
    <property type="entry name" value="Tryp_SPc"/>
    <property type="match status" value="1"/>
</dbReference>
<evidence type="ECO:0000313" key="5">
    <source>
        <dbReference type="EMBL" id="CAB3372503.1"/>
    </source>
</evidence>
<dbReference type="InterPro" id="IPR001314">
    <property type="entry name" value="Peptidase_S1A"/>
</dbReference>
<dbReference type="Gene3D" id="2.40.10.10">
    <property type="entry name" value="Trypsin-like serine proteases"/>
    <property type="match status" value="1"/>
</dbReference>
<evidence type="ECO:0000256" key="3">
    <source>
        <dbReference type="SAM" id="SignalP"/>
    </source>
</evidence>
<name>A0A8S1CLM5_9INSE</name>
<dbReference type="SUPFAM" id="SSF50494">
    <property type="entry name" value="Trypsin-like serine proteases"/>
    <property type="match status" value="1"/>
</dbReference>
<keyword evidence="3" id="KW-0732">Signal</keyword>
<dbReference type="Proteomes" id="UP000494165">
    <property type="component" value="Unassembled WGS sequence"/>
</dbReference>
<keyword evidence="6" id="KW-1185">Reference proteome</keyword>